<feature type="compositionally biased region" description="Pro residues" evidence="1">
    <location>
        <begin position="61"/>
        <end position="72"/>
    </location>
</feature>
<name>A0ABW4N6I8_9CAUL</name>
<comment type="caution">
    <text evidence="3">The sequence shown here is derived from an EMBL/GenBank/DDBJ whole genome shotgun (WGS) entry which is preliminary data.</text>
</comment>
<sequence>MATSSREQPRNWIWWLVGGLVIALVVIGAYMFAARAQQADLPRPADLAVDLPSPSSLPDAPNLPPAPVPAPR</sequence>
<keyword evidence="2" id="KW-1133">Transmembrane helix</keyword>
<organism evidence="3 4">
    <name type="scientific">Phenylobacterium terrae</name>
    <dbReference type="NCBI Taxonomy" id="2665495"/>
    <lineage>
        <taxon>Bacteria</taxon>
        <taxon>Pseudomonadati</taxon>
        <taxon>Pseudomonadota</taxon>
        <taxon>Alphaproteobacteria</taxon>
        <taxon>Caulobacterales</taxon>
        <taxon>Caulobacteraceae</taxon>
        <taxon>Phenylobacterium</taxon>
    </lineage>
</organism>
<evidence type="ECO:0000256" key="2">
    <source>
        <dbReference type="SAM" id="Phobius"/>
    </source>
</evidence>
<dbReference type="RefSeq" id="WP_377283341.1">
    <property type="nucleotide sequence ID" value="NZ_JBHRSI010000009.1"/>
</dbReference>
<feature type="region of interest" description="Disordered" evidence="1">
    <location>
        <begin position="45"/>
        <end position="72"/>
    </location>
</feature>
<feature type="compositionally biased region" description="Low complexity" evidence="1">
    <location>
        <begin position="46"/>
        <end position="60"/>
    </location>
</feature>
<feature type="transmembrane region" description="Helical" evidence="2">
    <location>
        <begin position="12"/>
        <end position="33"/>
    </location>
</feature>
<reference evidence="4" key="1">
    <citation type="journal article" date="2019" name="Int. J. Syst. Evol. Microbiol.">
        <title>The Global Catalogue of Microorganisms (GCM) 10K type strain sequencing project: providing services to taxonomists for standard genome sequencing and annotation.</title>
        <authorList>
            <consortium name="The Broad Institute Genomics Platform"/>
            <consortium name="The Broad Institute Genome Sequencing Center for Infectious Disease"/>
            <person name="Wu L."/>
            <person name="Ma J."/>
        </authorList>
    </citation>
    <scope>NUCLEOTIDE SEQUENCE [LARGE SCALE GENOMIC DNA]</scope>
    <source>
        <strain evidence="4">DFY28</strain>
    </source>
</reference>
<keyword evidence="4" id="KW-1185">Reference proteome</keyword>
<accession>A0ABW4N6I8</accession>
<keyword evidence="2" id="KW-0812">Transmembrane</keyword>
<evidence type="ECO:0008006" key="5">
    <source>
        <dbReference type="Google" id="ProtNLM"/>
    </source>
</evidence>
<protein>
    <recommendedName>
        <fullName evidence="5">SPOR domain-containing protein</fullName>
    </recommendedName>
</protein>
<evidence type="ECO:0000313" key="4">
    <source>
        <dbReference type="Proteomes" id="UP001597237"/>
    </source>
</evidence>
<proteinExistence type="predicted"/>
<evidence type="ECO:0000313" key="3">
    <source>
        <dbReference type="EMBL" id="MFD1785762.1"/>
    </source>
</evidence>
<gene>
    <name evidence="3" type="ORF">ACFSC0_20385</name>
</gene>
<dbReference type="Proteomes" id="UP001597237">
    <property type="component" value="Unassembled WGS sequence"/>
</dbReference>
<evidence type="ECO:0000256" key="1">
    <source>
        <dbReference type="SAM" id="MobiDB-lite"/>
    </source>
</evidence>
<dbReference type="EMBL" id="JBHUEY010000012">
    <property type="protein sequence ID" value="MFD1785762.1"/>
    <property type="molecule type" value="Genomic_DNA"/>
</dbReference>
<keyword evidence="2" id="KW-0472">Membrane</keyword>